<accession>A0A368N9W7</accession>
<name>A0A368N9W7_9EURY</name>
<dbReference type="Proteomes" id="UP000252189">
    <property type="component" value="Unassembled WGS sequence"/>
</dbReference>
<keyword evidence="2" id="KW-1185">Reference proteome</keyword>
<evidence type="ECO:0008006" key="3">
    <source>
        <dbReference type="Google" id="ProtNLM"/>
    </source>
</evidence>
<organism evidence="1 2">
    <name type="scientific">Haloplanus salinus</name>
    <dbReference type="NCBI Taxonomy" id="1126245"/>
    <lineage>
        <taxon>Archaea</taxon>
        <taxon>Methanobacteriati</taxon>
        <taxon>Methanobacteriota</taxon>
        <taxon>Stenosarchaea group</taxon>
        <taxon>Halobacteria</taxon>
        <taxon>Halobacteriales</taxon>
        <taxon>Haloferacaceae</taxon>
        <taxon>Haloplanus</taxon>
    </lineage>
</organism>
<comment type="caution">
    <text evidence="1">The sequence shown here is derived from an EMBL/GenBank/DDBJ whole genome shotgun (WGS) entry which is preliminary data.</text>
</comment>
<dbReference type="EMBL" id="QPHM01000001">
    <property type="protein sequence ID" value="RCU47332.1"/>
    <property type="molecule type" value="Genomic_DNA"/>
</dbReference>
<protein>
    <recommendedName>
        <fullName evidence="3">Rubredoxin-like domain-containing protein</fullName>
    </recommendedName>
</protein>
<evidence type="ECO:0000313" key="1">
    <source>
        <dbReference type="EMBL" id="RCU47332.1"/>
    </source>
</evidence>
<gene>
    <name evidence="1" type="ORF">DU504_08480</name>
</gene>
<reference evidence="1 2" key="1">
    <citation type="submission" date="2018-07" db="EMBL/GenBank/DDBJ databases">
        <title>Genome sequences of Haloplanus salinus JCM 18368T.</title>
        <authorList>
            <person name="Kim Y.B."/>
            <person name="Roh S.W."/>
        </authorList>
    </citation>
    <scope>NUCLEOTIDE SEQUENCE [LARGE SCALE GENOMIC DNA]</scope>
    <source>
        <strain evidence="1 2">JCM 18368</strain>
    </source>
</reference>
<proteinExistence type="predicted"/>
<evidence type="ECO:0000313" key="2">
    <source>
        <dbReference type="Proteomes" id="UP000252189"/>
    </source>
</evidence>
<dbReference type="AlphaFoldDB" id="A0A368N9W7"/>
<sequence length="90" mass="9356">MATAAGTGARGPQHARTGRFRRVAYLLASRTTVVLGLRFFACEACGTVYAAPEEPTDCDRCSDGRLAELAAAARDGAAAYFAPADRDGSS</sequence>